<evidence type="ECO:0000313" key="1">
    <source>
        <dbReference type="EMBL" id="DAE18730.1"/>
    </source>
</evidence>
<sequence>MKEKEMVRLSRKDAECMARILQSVIFKPEYAPFYGCNYCTYSSECLGEPGNLEKMNIDEMRIRLQDATGVYLGFAKPLNDDQWTVKNNSPTKEAAGEKNY</sequence>
<dbReference type="EMBL" id="BK015661">
    <property type="protein sequence ID" value="DAE18730.1"/>
    <property type="molecule type" value="Genomic_DNA"/>
</dbReference>
<organism evidence="1">
    <name type="scientific">Siphoviridae sp. ctXmm2</name>
    <dbReference type="NCBI Taxonomy" id="2825546"/>
    <lineage>
        <taxon>Viruses</taxon>
        <taxon>Duplodnaviria</taxon>
        <taxon>Heunggongvirae</taxon>
        <taxon>Uroviricota</taxon>
        <taxon>Caudoviricetes</taxon>
    </lineage>
</organism>
<protein>
    <submittedName>
        <fullName evidence="1">Uncharacterized protein</fullName>
    </submittedName>
</protein>
<reference evidence="1" key="1">
    <citation type="journal article" date="2021" name="Proc. Natl. Acad. Sci. U.S.A.">
        <title>A Catalog of Tens of Thousands of Viruses from Human Metagenomes Reveals Hidden Associations with Chronic Diseases.</title>
        <authorList>
            <person name="Tisza M.J."/>
            <person name="Buck C.B."/>
        </authorList>
    </citation>
    <scope>NUCLEOTIDE SEQUENCE</scope>
    <source>
        <strain evidence="1">CtXmm2</strain>
    </source>
</reference>
<name>A0A8S5QIB3_9CAUD</name>
<accession>A0A8S5QIB3</accession>
<proteinExistence type="predicted"/>